<reference evidence="2 3" key="1">
    <citation type="journal article" date="2024" name="J Genomics">
        <title>Draft genome sequencing and assembly of Favolaschia claudopus CIRM-BRFM 2984 isolated from oak limbs.</title>
        <authorList>
            <person name="Navarro D."/>
            <person name="Drula E."/>
            <person name="Chaduli D."/>
            <person name="Cazenave R."/>
            <person name="Ahrendt S."/>
            <person name="Wang J."/>
            <person name="Lipzen A."/>
            <person name="Daum C."/>
            <person name="Barry K."/>
            <person name="Grigoriev I.V."/>
            <person name="Favel A."/>
            <person name="Rosso M.N."/>
            <person name="Martin F."/>
        </authorList>
    </citation>
    <scope>NUCLEOTIDE SEQUENCE [LARGE SCALE GENOMIC DNA]</scope>
    <source>
        <strain evidence="2 3">CIRM-BRFM 2984</strain>
    </source>
</reference>
<evidence type="ECO:0000313" key="2">
    <source>
        <dbReference type="EMBL" id="KAK7055236.1"/>
    </source>
</evidence>
<proteinExistence type="predicted"/>
<organism evidence="2 3">
    <name type="scientific">Favolaschia claudopus</name>
    <dbReference type="NCBI Taxonomy" id="2862362"/>
    <lineage>
        <taxon>Eukaryota</taxon>
        <taxon>Fungi</taxon>
        <taxon>Dikarya</taxon>
        <taxon>Basidiomycota</taxon>
        <taxon>Agaricomycotina</taxon>
        <taxon>Agaricomycetes</taxon>
        <taxon>Agaricomycetidae</taxon>
        <taxon>Agaricales</taxon>
        <taxon>Marasmiineae</taxon>
        <taxon>Mycenaceae</taxon>
        <taxon>Favolaschia</taxon>
    </lineage>
</organism>
<accession>A0AAW0DSU6</accession>
<comment type="caution">
    <text evidence="2">The sequence shown here is derived from an EMBL/GenBank/DDBJ whole genome shotgun (WGS) entry which is preliminary data.</text>
</comment>
<keyword evidence="3" id="KW-1185">Reference proteome</keyword>
<evidence type="ECO:0000256" key="1">
    <source>
        <dbReference type="SAM" id="MobiDB-lite"/>
    </source>
</evidence>
<dbReference type="Proteomes" id="UP001362999">
    <property type="component" value="Unassembled WGS sequence"/>
</dbReference>
<feature type="region of interest" description="Disordered" evidence="1">
    <location>
        <begin position="44"/>
        <end position="65"/>
    </location>
</feature>
<protein>
    <submittedName>
        <fullName evidence="2">Uncharacterized protein</fullName>
    </submittedName>
</protein>
<name>A0AAW0DSU6_9AGAR</name>
<dbReference type="AlphaFoldDB" id="A0AAW0DSU6"/>
<sequence>MESSISTMRQRLWFWTAKPRVLVGEPMGVNQYVCPPCASSIPSSTRYAERHPTPRSPGPGAAPTVAPSLEISLQSPLLENYANYCSRTTLIASVQAATVVRPFNISRCTPPNRTLCPHQLSPLLVRLPNRRRAPSTFSTRGHVPAPHSWEDTFFQWATGPSHVSFSYDFGQIPSAEERLQHIAEFVKPGGWLLDEDPDDHIPDVRHDDNYGVAHTTALVRELHLIMRETGANPRIGSDLERIVLASNAFSEVNVRRTVIPFAHDTATVETNDLKKIPRFEPDLFRL</sequence>
<gene>
    <name evidence="2" type="ORF">R3P38DRAFT_3253328</name>
</gene>
<dbReference type="EMBL" id="JAWWNJ010000005">
    <property type="protein sequence ID" value="KAK7055236.1"/>
    <property type="molecule type" value="Genomic_DNA"/>
</dbReference>
<evidence type="ECO:0000313" key="3">
    <source>
        <dbReference type="Proteomes" id="UP001362999"/>
    </source>
</evidence>